<reference evidence="2" key="3">
    <citation type="submission" date="2020-04" db="EMBL/GenBank/DDBJ databases">
        <title>Deep metagenomics examines the oral microbiome during advanced dental caries in children, revealing novel taxa and co-occurrences with host molecules.</title>
        <authorList>
            <person name="Baker J.L."/>
            <person name="Morton J.T."/>
            <person name="Dinis M."/>
            <person name="Alvarez R."/>
            <person name="Tran N.C."/>
            <person name="Knight R."/>
            <person name="Edlund A."/>
        </authorList>
    </citation>
    <scope>NUCLEOTIDE SEQUENCE</scope>
    <source>
        <strain evidence="2">JCVI_23_bin.22</strain>
    </source>
</reference>
<sequence>MIEMLAASQAEARALQIEIKKNQERAAIRSVVLAQRMILSTESMALQAWLEQESTEMMAFSSKTLVSDLQDGLTGKAAESARDYLTNIPRPHLQSPIKGGE</sequence>
<dbReference type="RefSeq" id="WP_003073203.1">
    <property type="nucleotide sequence ID" value="NZ_AP014880.1"/>
</dbReference>
<name>A0A428EYG0_STRIT</name>
<dbReference type="Proteomes" id="UP000267137">
    <property type="component" value="Unassembled WGS sequence"/>
</dbReference>
<proteinExistence type="predicted"/>
<protein>
    <submittedName>
        <fullName evidence="2">Uncharacterized protein</fullName>
    </submittedName>
</protein>
<evidence type="ECO:0000313" key="4">
    <source>
        <dbReference type="Proteomes" id="UP000217792"/>
    </source>
</evidence>
<evidence type="ECO:0000313" key="6">
    <source>
        <dbReference type="Proteomes" id="UP000721045"/>
    </source>
</evidence>
<dbReference type="EMBL" id="RJOO01000005">
    <property type="protein sequence ID" value="RSJ22302.1"/>
    <property type="molecule type" value="Genomic_DNA"/>
</dbReference>
<gene>
    <name evidence="3" type="ORF">D8827_08355</name>
    <name evidence="2" type="ORF">HXO88_06090</name>
    <name evidence="1" type="ORF">SITYG_07020</name>
</gene>
<evidence type="ECO:0000313" key="5">
    <source>
        <dbReference type="Proteomes" id="UP000267137"/>
    </source>
</evidence>
<evidence type="ECO:0000313" key="1">
    <source>
        <dbReference type="EMBL" id="BAW16687.1"/>
    </source>
</evidence>
<reference evidence="1 4" key="1">
    <citation type="journal article" date="2017" name="Infect. Immun.">
        <title>Characterization of the Pathogenicity of Streptococcus intermedius TYG1620 Isolated from a Human Brain Abscess Based on the Complete Genome Sequence with Transcriptome Analysis and Transposon Mutagenesis in a Murine Subcutaneous Abscess Model.</title>
        <authorList>
            <person name="Hasegawa N."/>
            <person name="Sekizuka T."/>
            <person name="Sugi Y."/>
            <person name="Kawakami N."/>
            <person name="Ogasawara Y."/>
            <person name="Kato K."/>
            <person name="Yamashita A."/>
            <person name="Takeuchi F."/>
            <person name="Kuroda M."/>
        </authorList>
    </citation>
    <scope>NUCLEOTIDE SEQUENCE [LARGE SCALE GENOMIC DNA]</scope>
    <source>
        <strain evidence="1 4">TYG1620</strain>
    </source>
</reference>
<dbReference type="EMBL" id="JABZYP010000020">
    <property type="protein sequence ID" value="MBF1713285.1"/>
    <property type="molecule type" value="Genomic_DNA"/>
</dbReference>
<dbReference type="Proteomes" id="UP000721045">
    <property type="component" value="Unassembled WGS sequence"/>
</dbReference>
<evidence type="ECO:0000313" key="3">
    <source>
        <dbReference type="EMBL" id="RSJ22302.1"/>
    </source>
</evidence>
<organism evidence="2 6">
    <name type="scientific">Streptococcus intermedius</name>
    <dbReference type="NCBI Taxonomy" id="1338"/>
    <lineage>
        <taxon>Bacteria</taxon>
        <taxon>Bacillati</taxon>
        <taxon>Bacillota</taxon>
        <taxon>Bacilli</taxon>
        <taxon>Lactobacillales</taxon>
        <taxon>Streptococcaceae</taxon>
        <taxon>Streptococcus</taxon>
        <taxon>Streptococcus anginosus group</taxon>
    </lineage>
</organism>
<evidence type="ECO:0000313" key="2">
    <source>
        <dbReference type="EMBL" id="MBF1713285.1"/>
    </source>
</evidence>
<dbReference type="STRING" id="1338.A6J72_02075"/>
<dbReference type="EMBL" id="AP014880">
    <property type="protein sequence ID" value="BAW16687.1"/>
    <property type="molecule type" value="Genomic_DNA"/>
</dbReference>
<dbReference type="AlphaFoldDB" id="A0A428EYG0"/>
<reference evidence="3 5" key="2">
    <citation type="submission" date="2018-11" db="EMBL/GenBank/DDBJ databases">
        <title>Species Designations Belie Phenotypic and Genotypic Heterogeneity in Oral Streptococci.</title>
        <authorList>
            <person name="Velsko I."/>
        </authorList>
    </citation>
    <scope>NUCLEOTIDE SEQUENCE [LARGE SCALE GENOMIC DNA]</scope>
    <source>
        <strain evidence="3 5">KLC02</strain>
    </source>
</reference>
<dbReference type="SMR" id="A0A428EYG0"/>
<accession>A0A428EYG0</accession>
<dbReference type="Proteomes" id="UP000217792">
    <property type="component" value="Chromosome"/>
</dbReference>